<feature type="compositionally biased region" description="Basic and acidic residues" evidence="1">
    <location>
        <begin position="636"/>
        <end position="646"/>
    </location>
</feature>
<feature type="region of interest" description="Disordered" evidence="1">
    <location>
        <begin position="676"/>
        <end position="747"/>
    </location>
</feature>
<feature type="region of interest" description="Disordered" evidence="1">
    <location>
        <begin position="626"/>
        <end position="658"/>
    </location>
</feature>
<dbReference type="Proteomes" id="UP000672032">
    <property type="component" value="Chromosome 3"/>
</dbReference>
<dbReference type="EMBL" id="CP063407">
    <property type="protein sequence ID" value="QSZ32655.1"/>
    <property type="molecule type" value="Genomic_DNA"/>
</dbReference>
<feature type="compositionally biased region" description="Acidic residues" evidence="1">
    <location>
        <begin position="463"/>
        <end position="473"/>
    </location>
</feature>
<feature type="compositionally biased region" description="Basic and acidic residues" evidence="1">
    <location>
        <begin position="864"/>
        <end position="882"/>
    </location>
</feature>
<organism evidence="2 3">
    <name type="scientific">Monilinia vaccinii-corymbosi</name>
    <dbReference type="NCBI Taxonomy" id="61207"/>
    <lineage>
        <taxon>Eukaryota</taxon>
        <taxon>Fungi</taxon>
        <taxon>Dikarya</taxon>
        <taxon>Ascomycota</taxon>
        <taxon>Pezizomycotina</taxon>
        <taxon>Leotiomycetes</taxon>
        <taxon>Helotiales</taxon>
        <taxon>Sclerotiniaceae</taxon>
        <taxon>Monilinia</taxon>
    </lineage>
</organism>
<accession>A0A8A3PC16</accession>
<feature type="compositionally biased region" description="Pro residues" evidence="1">
    <location>
        <begin position="493"/>
        <end position="506"/>
    </location>
</feature>
<name>A0A8A3PC16_9HELO</name>
<dbReference type="OrthoDB" id="412402at2759"/>
<evidence type="ECO:0000256" key="1">
    <source>
        <dbReference type="SAM" id="MobiDB-lite"/>
    </source>
</evidence>
<dbReference type="PANTHER" id="PTHR36847:SF1">
    <property type="entry name" value="AMIDOLIGASE ENZYME"/>
    <property type="match status" value="1"/>
</dbReference>
<keyword evidence="3" id="KW-1185">Reference proteome</keyword>
<evidence type="ECO:0000313" key="2">
    <source>
        <dbReference type="EMBL" id="QSZ32655.1"/>
    </source>
</evidence>
<dbReference type="PANTHER" id="PTHR36847">
    <property type="entry name" value="AMIDOLIGASE ENZYME"/>
    <property type="match status" value="1"/>
</dbReference>
<reference evidence="2" key="1">
    <citation type="submission" date="2020-10" db="EMBL/GenBank/DDBJ databases">
        <title>Genome Sequence of Monilinia vaccinii-corymbosi Sheds Light on Mummy Berry Disease Infection of Blueberry and Mating Type.</title>
        <authorList>
            <person name="Yow A.G."/>
            <person name="Zhang Y."/>
            <person name="Bansal K."/>
            <person name="Eacker S.M."/>
            <person name="Sullivan S."/>
            <person name="Liachko I."/>
            <person name="Cubeta M.A."/>
            <person name="Rollins J.A."/>
            <person name="Ashrafi H."/>
        </authorList>
    </citation>
    <scope>NUCLEOTIDE SEQUENCE</scope>
    <source>
        <strain evidence="2">RL-1</strain>
    </source>
</reference>
<feature type="region of interest" description="Disordered" evidence="1">
    <location>
        <begin position="981"/>
        <end position="1002"/>
    </location>
</feature>
<gene>
    <name evidence="2" type="ORF">DSL72_002234</name>
</gene>
<feature type="compositionally biased region" description="Acidic residues" evidence="1">
    <location>
        <begin position="708"/>
        <end position="720"/>
    </location>
</feature>
<feature type="region of interest" description="Disordered" evidence="1">
    <location>
        <begin position="859"/>
        <end position="894"/>
    </location>
</feature>
<feature type="region of interest" description="Disordered" evidence="1">
    <location>
        <begin position="463"/>
        <end position="557"/>
    </location>
</feature>
<dbReference type="AlphaFoldDB" id="A0A8A3PC16"/>
<protein>
    <submittedName>
        <fullName evidence="2">Uncharacterized protein</fullName>
    </submittedName>
</protein>
<feature type="compositionally biased region" description="Low complexity" evidence="1">
    <location>
        <begin position="988"/>
        <end position="998"/>
    </location>
</feature>
<sequence>MLIEWLQRAISPFTSPIPSPTLSRFHEETITRPEKTFKRRSLKYGVELEYVLAFHELELDLTDYDGGGPNHGIEKIVPLAVRREESWSPAVTGHLDRSSSILYNSWGIRQNNAQDDGNMKHMANVRPYHLEPQSIVLRKLNEKASLVRNKVTHRREQRIKDKVDGAYDNWIVSTDRTVVGRGSANLSKWLPRLDSRHTSKRWDSYGIEVISRVLSSNSIRDRVELEQVVNALKGRGDELYEGFITNQCALQVHVQAPSLEALKELAVILLIYEDEISRLHPKCRRPGHRVARSNIISNRMLTFLTPNFIPFLGNLQTVWDEPTETSLFRRLRTIQQIRDEIGQLQDEKKLAEYMCFPGTQRTRVVNFRHLRSSAHPQTIEFRQAHGSLEIDDVTHWVDFCLGLVQLAEYYVHNPDAKIKNWDEYTNEHEKKLDIFQLLGELRLNRKSMKYWRSRVAKYMTGNDEDERSDIEDIPSEKKRKTSSKTPGGLGRPPGAPGEEPPTPPPLVGLEVKPPLPTPLPKTSPKKSIFPPVPPLHPPPNAVEPPPKAPVPPGKPELSRSQMRLLNALEQSQAKLGIDKPFFDVDADEGSTVPPLPPALSPDKLGKMSNLTSSIFDSAFLGSLQLKMPKPATNNSPDRKKSEDFFRKPKPKPKATDYFDQAAPEYFYKKHSSALDTSKGERIADTASHPKVQFPGPESKSSEKSGEEPPGDWEDNYFDTDGEIRSEIFSGNIDVDSFHPPKATPTVEYPELSPVEENEEDFHLLGTQAPGETGWDDEHGNEDSDTEVHPHFLQGVSSHVKPKPAINGNASKGKTIFTVHAKSALEDVSVFDDWVPPGRIPVTTAPIDISSFFDVPATGTSDSLAGDKRKRPEDDLPDADKKDAKKQKITLNKRAPTQLGSKPIGVYNIEDIIELLKTWNSLSKEDFEERVTELYLDTPENMDIVSQAISEHAKHHRVLLPDHVPGHSLPGDETIVKKIQDEWGGGGVSDPSADAASARAMDEQHMDPDLAADHAFAIQLLKDEESELTLAAGSENVGQELKVHHPPLTKFGLEELDLLHPGTPQARLRIKNFNMREWETINTPVTISGRFGQCGAAAVVLALRQQYPHEPWTQGLTPEEFLATWVDSVPLTGDQHRTKYFDEEQLDNAVQRLTNGGLHIAVVHHGLETSGVDAESCLLTANGEPARYLYLHLTHAAFPQKAGVTPYQHWEAMKRKAGEREHE</sequence>
<feature type="compositionally biased region" description="Pro residues" evidence="1">
    <location>
        <begin position="530"/>
        <end position="554"/>
    </location>
</feature>
<evidence type="ECO:0000313" key="3">
    <source>
        <dbReference type="Proteomes" id="UP000672032"/>
    </source>
</evidence>
<proteinExistence type="predicted"/>